<dbReference type="KEGG" id="atw:C0099_10990"/>
<evidence type="ECO:0000313" key="2">
    <source>
        <dbReference type="Proteomes" id="UP000242205"/>
    </source>
</evidence>
<evidence type="ECO:0000313" key="1">
    <source>
        <dbReference type="EMBL" id="AUN95406.1"/>
    </source>
</evidence>
<dbReference type="InterPro" id="IPR038042">
    <property type="entry name" value="Gp37-like"/>
</dbReference>
<dbReference type="EMBL" id="CP025682">
    <property type="protein sequence ID" value="AUN95406.1"/>
    <property type="molecule type" value="Genomic_DNA"/>
</dbReference>
<dbReference type="Pfam" id="PF23840">
    <property type="entry name" value="Phage_tail_terminator"/>
    <property type="match status" value="1"/>
</dbReference>
<gene>
    <name evidence="1" type="ORF">C0099_10990</name>
</gene>
<sequence>MFAQVETELHALLEGAVPGVDLHGTLDPLPEIGQSGAKPIFLRTEWGGAPITARTTDAAQVEHRFAVSLYVAGARAKEDDRTAALDGLTEILRRLIGWQPTGEHSQVEFDAGAPPDEFGGVWRYSINITIPSVTLRVQPQE</sequence>
<keyword evidence="2" id="KW-1185">Reference proteome</keyword>
<organism evidence="1 2">
    <name type="scientific">Pseudazoarcus pumilus</name>
    <dbReference type="NCBI Taxonomy" id="2067960"/>
    <lineage>
        <taxon>Bacteria</taxon>
        <taxon>Pseudomonadati</taxon>
        <taxon>Pseudomonadota</taxon>
        <taxon>Betaproteobacteria</taxon>
        <taxon>Rhodocyclales</taxon>
        <taxon>Zoogloeaceae</taxon>
        <taxon>Pseudazoarcus</taxon>
    </lineage>
</organism>
<proteinExistence type="predicted"/>
<dbReference type="Gene3D" id="3.30.2000.10">
    <property type="entry name" value="Phage tail protein-like"/>
    <property type="match status" value="1"/>
</dbReference>
<protein>
    <submittedName>
        <fullName evidence="1">Uncharacterized protein</fullName>
    </submittedName>
</protein>
<accession>A0A2I6S816</accession>
<dbReference type="InterPro" id="IPR056912">
    <property type="entry name" value="Phage_JBD30_tail_term-like"/>
</dbReference>
<reference evidence="1 2" key="1">
    <citation type="submission" date="2018-01" db="EMBL/GenBank/DDBJ databases">
        <authorList>
            <person name="Fu G.-Y."/>
        </authorList>
    </citation>
    <scope>NUCLEOTIDE SEQUENCE [LARGE SCALE GENOMIC DNA]</scope>
    <source>
        <strain evidence="1 2">SY39</strain>
    </source>
</reference>
<dbReference type="AlphaFoldDB" id="A0A2I6S816"/>
<dbReference type="OrthoDB" id="9897782at2"/>
<dbReference type="RefSeq" id="WP_102247455.1">
    <property type="nucleotide sequence ID" value="NZ_CP025682.1"/>
</dbReference>
<name>A0A2I6S816_9RHOO</name>
<dbReference type="Proteomes" id="UP000242205">
    <property type="component" value="Chromosome"/>
</dbReference>